<feature type="region of interest" description="Disordered" evidence="1">
    <location>
        <begin position="68"/>
        <end position="106"/>
    </location>
</feature>
<dbReference type="Proteomes" id="UP000268004">
    <property type="component" value="Unassembled WGS sequence"/>
</dbReference>
<gene>
    <name evidence="2" type="ORF">ALP78_102389</name>
</gene>
<protein>
    <submittedName>
        <fullName evidence="2">Uncharacterized protein</fullName>
    </submittedName>
</protein>
<comment type="caution">
    <text evidence="2">The sequence shown here is derived from an EMBL/GenBank/DDBJ whole genome shotgun (WGS) entry which is preliminary data.</text>
</comment>
<evidence type="ECO:0000256" key="1">
    <source>
        <dbReference type="SAM" id="MobiDB-lite"/>
    </source>
</evidence>
<reference evidence="2 3" key="1">
    <citation type="submission" date="2018-08" db="EMBL/GenBank/DDBJ databases">
        <title>Recombination of ecologically and evolutionarily significant loci maintains genetic cohesion in the Pseudomonas syringae species complex.</title>
        <authorList>
            <person name="Dillon M."/>
            <person name="Thakur S."/>
            <person name="Almeida R.N.D."/>
            <person name="Weir B.S."/>
            <person name="Guttman D.S."/>
        </authorList>
    </citation>
    <scope>NUCLEOTIDE SEQUENCE [LARGE SCALE GENOMIC DNA]</scope>
    <source>
        <strain evidence="2 3">ICMP 4996</strain>
    </source>
</reference>
<dbReference type="AlphaFoldDB" id="A0A3M4Y1J7"/>
<accession>A0A3M4Y1J7</accession>
<organism evidence="2 3">
    <name type="scientific">Pseudomonas coronafaciens pv. striafaciens</name>
    <dbReference type="NCBI Taxonomy" id="235276"/>
    <lineage>
        <taxon>Bacteria</taxon>
        <taxon>Pseudomonadati</taxon>
        <taxon>Pseudomonadota</taxon>
        <taxon>Gammaproteobacteria</taxon>
        <taxon>Pseudomonadales</taxon>
        <taxon>Pseudomonadaceae</taxon>
        <taxon>Pseudomonas</taxon>
        <taxon>Pseudomonas coronafaciens</taxon>
    </lineage>
</organism>
<name>A0A3M4Y1J7_9PSED</name>
<dbReference type="EMBL" id="RBSD01000180">
    <property type="protein sequence ID" value="RMR81697.1"/>
    <property type="molecule type" value="Genomic_DNA"/>
</dbReference>
<proteinExistence type="predicted"/>
<feature type="compositionally biased region" description="Low complexity" evidence="1">
    <location>
        <begin position="75"/>
        <end position="88"/>
    </location>
</feature>
<evidence type="ECO:0000313" key="3">
    <source>
        <dbReference type="Proteomes" id="UP000268004"/>
    </source>
</evidence>
<evidence type="ECO:0000313" key="2">
    <source>
        <dbReference type="EMBL" id="RMR81697.1"/>
    </source>
</evidence>
<sequence length="106" mass="11948">MRKSIEGLGLCKRAAMIANADKSRAQAKTKALFLTQEMHRLHRPLREQVRSYKSSRITCRSELVRESAIPDAGNASTAPPSSRTSSLLQKLTDNLQERTCSRKRYS</sequence>